<evidence type="ECO:0000313" key="2">
    <source>
        <dbReference type="EMBL" id="CZF78118.1"/>
    </source>
</evidence>
<proteinExistence type="predicted"/>
<evidence type="ECO:0000313" key="3">
    <source>
        <dbReference type="Proteomes" id="UP000071641"/>
    </source>
</evidence>
<keyword evidence="3" id="KW-1185">Reference proteome</keyword>
<name>A0A128EU18_9GAMM</name>
<dbReference type="RefSeq" id="WP_062660982.1">
    <property type="nucleotide sequence ID" value="NZ_FIZX01000001.1"/>
</dbReference>
<evidence type="ECO:0000256" key="1">
    <source>
        <dbReference type="SAM" id="SignalP"/>
    </source>
</evidence>
<accession>A0A128EU18</accession>
<gene>
    <name evidence="2" type="ORF">GCE9029_00630</name>
</gene>
<keyword evidence="1" id="KW-0732">Signal</keyword>
<reference evidence="3" key="1">
    <citation type="submission" date="2016-02" db="EMBL/GenBank/DDBJ databases">
        <authorList>
            <person name="Rodrigo-Torres Lidia"/>
            <person name="Arahal R.David."/>
        </authorList>
    </citation>
    <scope>NUCLEOTIDE SEQUENCE [LARGE SCALE GENOMIC DNA]</scope>
    <source>
        <strain evidence="3">CECT 9029</strain>
    </source>
</reference>
<dbReference type="Proteomes" id="UP000071641">
    <property type="component" value="Unassembled WGS sequence"/>
</dbReference>
<feature type="chain" id="PRO_5007281686" evidence="1">
    <location>
        <begin position="23"/>
        <end position="405"/>
    </location>
</feature>
<protein>
    <submittedName>
        <fullName evidence="2">Uncharacterized protein</fullName>
    </submittedName>
</protein>
<organism evidence="2 3">
    <name type="scientific">Grimontia celer</name>
    <dbReference type="NCBI Taxonomy" id="1796497"/>
    <lineage>
        <taxon>Bacteria</taxon>
        <taxon>Pseudomonadati</taxon>
        <taxon>Pseudomonadota</taxon>
        <taxon>Gammaproteobacteria</taxon>
        <taxon>Vibrionales</taxon>
        <taxon>Vibrionaceae</taxon>
        <taxon>Grimontia</taxon>
    </lineage>
</organism>
<dbReference type="EMBL" id="FIZX01000001">
    <property type="protein sequence ID" value="CZF78118.1"/>
    <property type="molecule type" value="Genomic_DNA"/>
</dbReference>
<dbReference type="OrthoDB" id="6253519at2"/>
<dbReference type="AlphaFoldDB" id="A0A128EU18"/>
<feature type="signal peptide" evidence="1">
    <location>
        <begin position="1"/>
        <end position="22"/>
    </location>
</feature>
<sequence length="405" mass="45979">MKSFIKSALAALLILNTNIAFAESKERITGFVLRGDVDGSVNNFTSDRNGYDDPYQLVSVETSEGQIEQKPIGEFIDGLVVQVEWRHLQKEKAGPITENNVIDQAIARVNEWNNDPETTNTLGIKLRVFSGVFSPKWLTYHEHNGKYKLKNCEKGQNATAKEMCGVRAYFKNNKQGIIPSHWKPSFRTHWRDLQEKLADKYDSVSVIRELAVSGCMTHHAETMWRNKGDYNRPDGKHNVQALLNGGMTLESDKSCLRWQIKVAAKKWHKTPIAMAYNMWNDYEVVNDELIWTTKPQFTKELMQKCIEEAGTNCILGNNSLGMNDIGDESNTDDVTYYLKKFGDAGHHIYVQTETAIDQQWVALNHAADVLNAQMGELPKIKAMNKESPTFLTGSNMQSARHNLKF</sequence>